<dbReference type="STRING" id="626937.HMPREF3293_02225"/>
<evidence type="ECO:0000313" key="3">
    <source>
        <dbReference type="Proteomes" id="UP000070366"/>
    </source>
</evidence>
<dbReference type="Proteomes" id="UP000070366">
    <property type="component" value="Unassembled WGS sequence"/>
</dbReference>
<evidence type="ECO:0000256" key="1">
    <source>
        <dbReference type="ARBA" id="ARBA00005721"/>
    </source>
</evidence>
<name>A0A136Q366_9FIRM</name>
<keyword evidence="3" id="KW-1185">Reference proteome</keyword>
<sequence>MSASLKVDLGTVTYTEDYIASIAGYSALECYGLVGMSQKNVTEMIANLFKGDNLQKGVRIKTDGSENIVVELYITVKYGVSLSAVAENIIDKVKYTIEKETGLNVQSVDIIVQGIQI</sequence>
<comment type="caution">
    <text evidence="2">The sequence shown here is derived from an EMBL/GenBank/DDBJ whole genome shotgun (WGS) entry which is preliminary data.</text>
</comment>
<dbReference type="KEGG" id="cmiu:B1H56_04180"/>
<dbReference type="InterPro" id="IPR005531">
    <property type="entry name" value="Asp23"/>
</dbReference>
<proteinExistence type="inferred from homology"/>
<dbReference type="PANTHER" id="PTHR34297">
    <property type="entry name" value="HYPOTHETICAL CYTOSOLIC PROTEIN-RELATED"/>
    <property type="match status" value="1"/>
</dbReference>
<dbReference type="RefSeq" id="WP_066518620.1">
    <property type="nucleotide sequence ID" value="NZ_CABMOF010000001.1"/>
</dbReference>
<dbReference type="PANTHER" id="PTHR34297:SF2">
    <property type="entry name" value="ASP23_GLS24 FAMILY ENVELOPE STRESS RESPONSE PROTEIN"/>
    <property type="match status" value="1"/>
</dbReference>
<evidence type="ECO:0008006" key="4">
    <source>
        <dbReference type="Google" id="ProtNLM"/>
    </source>
</evidence>
<accession>A0A136Q366</accession>
<dbReference type="OrthoDB" id="9791482at2"/>
<reference evidence="2 3" key="1">
    <citation type="submission" date="2016-02" db="EMBL/GenBank/DDBJ databases">
        <authorList>
            <person name="Wen L."/>
            <person name="He K."/>
            <person name="Yang H."/>
        </authorList>
    </citation>
    <scope>NUCLEOTIDE SEQUENCE [LARGE SCALE GENOMIC DNA]</scope>
    <source>
        <strain evidence="2 3">DSM 22607</strain>
    </source>
</reference>
<dbReference type="AlphaFoldDB" id="A0A136Q366"/>
<dbReference type="EMBL" id="LSZW01000063">
    <property type="protein sequence ID" value="KXK64976.1"/>
    <property type="molecule type" value="Genomic_DNA"/>
</dbReference>
<gene>
    <name evidence="2" type="ORF">HMPREF3293_02225</name>
</gene>
<protein>
    <recommendedName>
        <fullName evidence="4">Asp23/Gls24 family envelope stress response protein</fullName>
    </recommendedName>
</protein>
<comment type="similarity">
    <text evidence="1">Belongs to the asp23 family.</text>
</comment>
<organism evidence="2 3">
    <name type="scientific">Christensenella minuta</name>
    <dbReference type="NCBI Taxonomy" id="626937"/>
    <lineage>
        <taxon>Bacteria</taxon>
        <taxon>Bacillati</taxon>
        <taxon>Bacillota</taxon>
        <taxon>Clostridia</taxon>
        <taxon>Christensenellales</taxon>
        <taxon>Christensenellaceae</taxon>
        <taxon>Christensenella</taxon>
    </lineage>
</organism>
<evidence type="ECO:0000313" key="2">
    <source>
        <dbReference type="EMBL" id="KXK64976.1"/>
    </source>
</evidence>
<dbReference type="Pfam" id="PF03780">
    <property type="entry name" value="Asp23"/>
    <property type="match status" value="1"/>
</dbReference>